<dbReference type="Proteomes" id="UP001165082">
    <property type="component" value="Unassembled WGS sequence"/>
</dbReference>
<protein>
    <submittedName>
        <fullName evidence="2">Uncharacterized protein</fullName>
    </submittedName>
</protein>
<accession>A0A9W6Z7X7</accession>
<organism evidence="2 3">
    <name type="scientific">Triparma retinervis</name>
    <dbReference type="NCBI Taxonomy" id="2557542"/>
    <lineage>
        <taxon>Eukaryota</taxon>
        <taxon>Sar</taxon>
        <taxon>Stramenopiles</taxon>
        <taxon>Ochrophyta</taxon>
        <taxon>Bolidophyceae</taxon>
        <taxon>Parmales</taxon>
        <taxon>Triparmaceae</taxon>
        <taxon>Triparma</taxon>
    </lineage>
</organism>
<reference evidence="2" key="1">
    <citation type="submission" date="2022-07" db="EMBL/GenBank/DDBJ databases">
        <title>Genome analysis of Parmales, a sister group of diatoms, reveals the evolutionary specialization of diatoms from phago-mixotrophs to photoautotrophs.</title>
        <authorList>
            <person name="Ban H."/>
            <person name="Sato S."/>
            <person name="Yoshikawa S."/>
            <person name="Kazumasa Y."/>
            <person name="Nakamura Y."/>
            <person name="Ichinomiya M."/>
            <person name="Saitoh K."/>
            <person name="Sato N."/>
            <person name="Blanc-Mathieu R."/>
            <person name="Endo H."/>
            <person name="Kuwata A."/>
            <person name="Ogata H."/>
        </authorList>
    </citation>
    <scope>NUCLEOTIDE SEQUENCE</scope>
</reference>
<evidence type="ECO:0000256" key="1">
    <source>
        <dbReference type="SAM" id="MobiDB-lite"/>
    </source>
</evidence>
<evidence type="ECO:0000313" key="2">
    <source>
        <dbReference type="EMBL" id="GMH49677.1"/>
    </source>
</evidence>
<dbReference type="AlphaFoldDB" id="A0A9W6Z7X7"/>
<sequence length="296" mass="33932">MVSDIHTPNPPPLLPAEADLNEDGSEFVSVEEREKLGWMLGREVRGGGATNAAHMGREVQRGPIEGEERAELLTSLVMDVLPFENPKYYSFAYGMGATVMFHDDYKMGLRAMDRMLGWRGPGRVDARMALDYFPTLRTMSLTEKMKDDVENNMGGSILNDSSDLRRSSRRSGSKKRKKRLHKFDTWNYGRNYVGRERGEELAKVCMMGEEWEGILKQTLMAKRRESLQAGGWVDIGDRVSCRWKSKWYPCKVVRVGVEGKIGGRKEQGFDVQWEGIEEEMEDWFANEKEGETWKKL</sequence>
<gene>
    <name evidence="2" type="ORF">TrRE_jg1270</name>
</gene>
<comment type="caution">
    <text evidence="2">The sequence shown here is derived from an EMBL/GenBank/DDBJ whole genome shotgun (WGS) entry which is preliminary data.</text>
</comment>
<feature type="region of interest" description="Disordered" evidence="1">
    <location>
        <begin position="150"/>
        <end position="178"/>
    </location>
</feature>
<dbReference type="EMBL" id="BRXZ01004478">
    <property type="protein sequence ID" value="GMH49677.1"/>
    <property type="molecule type" value="Genomic_DNA"/>
</dbReference>
<keyword evidence="3" id="KW-1185">Reference proteome</keyword>
<evidence type="ECO:0000313" key="3">
    <source>
        <dbReference type="Proteomes" id="UP001165082"/>
    </source>
</evidence>
<dbReference type="OrthoDB" id="9996895at2759"/>
<proteinExistence type="predicted"/>
<name>A0A9W6Z7X7_9STRA</name>
<feature type="compositionally biased region" description="Basic residues" evidence="1">
    <location>
        <begin position="167"/>
        <end position="178"/>
    </location>
</feature>